<keyword evidence="18" id="KW-1185">Reference proteome</keyword>
<evidence type="ECO:0000256" key="13">
    <source>
        <dbReference type="PIRSR" id="PIRSR618044-1"/>
    </source>
</evidence>
<comment type="function">
    <text evidence="1">Removes C-terminal D-alanyl residues from sugar-peptide cell wall precursors.</text>
</comment>
<keyword evidence="11" id="KW-0961">Cell wall biogenesis/degradation</keyword>
<dbReference type="InterPro" id="IPR012907">
    <property type="entry name" value="Peptidase_S11_C"/>
</dbReference>
<dbReference type="GO" id="GO:0006508">
    <property type="term" value="P:proteolysis"/>
    <property type="evidence" value="ECO:0007669"/>
    <property type="project" value="UniProtKB-KW"/>
</dbReference>
<sequence length="389" mass="42468">MLMEFRRAALAWILGFVVALATIAPAQAQLFETRAAQAFMIDAETGTILFSKNPDQPIPPASLAKLMTMELVFKAIEAGRYSIDDKFVVSENAWRTGGAGSGGSTMFADLNSEIRLEDLIQGVVVQSANDGCIIIAEGMAGSEENFAAMMTERARELGLTQSVFKNSTGLPAEGQVVTVRELVKLALHIFNEYPDFYRYYSQPDFTWNKITQRNRNPLLTMNIGADGMKTGYTEESGYAIVGSVARDDRRLFVALSGMASERERAEEARKILDWGMRSFQKSELFAEGETVGEAQVYGGAKSGVALKANGPISIFVPITNRDRLTARIVYEGPVIAPVEEGTQIGALRVFIGDTLSQETPLYAAENVETGALHQRALDAVGELLVGWLR</sequence>
<dbReference type="AlphaFoldDB" id="H0HVL8"/>
<evidence type="ECO:0000313" key="17">
    <source>
        <dbReference type="EMBL" id="EHK55235.1"/>
    </source>
</evidence>
<dbReference type="InterPro" id="IPR012338">
    <property type="entry name" value="Beta-lactam/transpept-like"/>
</dbReference>
<dbReference type="SUPFAM" id="SSF56601">
    <property type="entry name" value="beta-lactamase/transpeptidase-like"/>
    <property type="match status" value="1"/>
</dbReference>
<evidence type="ECO:0000256" key="14">
    <source>
        <dbReference type="PIRSR" id="PIRSR618044-2"/>
    </source>
</evidence>
<dbReference type="Pfam" id="PF07943">
    <property type="entry name" value="PBP5_C"/>
    <property type="match status" value="1"/>
</dbReference>
<protein>
    <recommendedName>
        <fullName evidence="4">serine-type D-Ala-D-Ala carboxypeptidase</fullName>
        <ecNumber evidence="4">3.4.16.4</ecNumber>
    </recommendedName>
</protein>
<evidence type="ECO:0000256" key="7">
    <source>
        <dbReference type="ARBA" id="ARBA00022729"/>
    </source>
</evidence>
<dbReference type="PANTHER" id="PTHR21581">
    <property type="entry name" value="D-ALANYL-D-ALANINE CARBOXYPEPTIDASE"/>
    <property type="match status" value="1"/>
</dbReference>
<feature type="active site" description="Acyl-ester intermediate" evidence="13">
    <location>
        <position position="62"/>
    </location>
</feature>
<dbReference type="PANTHER" id="PTHR21581:SF6">
    <property type="entry name" value="TRAFFICKING PROTEIN PARTICLE COMPLEX SUBUNIT 12"/>
    <property type="match status" value="1"/>
</dbReference>
<reference evidence="17 18" key="1">
    <citation type="journal article" date="2012" name="J. Bacteriol.">
        <title>Draft Genome Sequence of Mesorhizobium alhagi CCNWXJ12-2T, a Novel Salt-Resistant Species Isolated from the Desert of Northwestern China.</title>
        <authorList>
            <person name="Zhou M."/>
            <person name="Chen W."/>
            <person name="Chen H."/>
            <person name="Wei G."/>
        </authorList>
    </citation>
    <scope>NUCLEOTIDE SEQUENCE [LARGE SCALE GENOMIC DNA]</scope>
    <source>
        <strain evidence="17 18">CCNWXJ12-2</strain>
    </source>
</reference>
<keyword evidence="7" id="KW-0732">Signal</keyword>
<keyword evidence="9" id="KW-0133">Cell shape</keyword>
<keyword evidence="8" id="KW-0378">Hydrolase</keyword>
<evidence type="ECO:0000259" key="16">
    <source>
        <dbReference type="SMART" id="SM00936"/>
    </source>
</evidence>
<feature type="active site" description="Proton acceptor" evidence="13">
    <location>
        <position position="65"/>
    </location>
</feature>
<evidence type="ECO:0000256" key="6">
    <source>
        <dbReference type="ARBA" id="ARBA00022670"/>
    </source>
</evidence>
<evidence type="ECO:0000256" key="15">
    <source>
        <dbReference type="RuleBase" id="RU004016"/>
    </source>
</evidence>
<evidence type="ECO:0000256" key="1">
    <source>
        <dbReference type="ARBA" id="ARBA00003217"/>
    </source>
</evidence>
<evidence type="ECO:0000313" key="18">
    <source>
        <dbReference type="Proteomes" id="UP000003250"/>
    </source>
</evidence>
<dbReference type="Gene3D" id="2.60.410.10">
    <property type="entry name" value="D-Ala-D-Ala carboxypeptidase, C-terminal domain"/>
    <property type="match status" value="1"/>
</dbReference>
<dbReference type="PRINTS" id="PR00725">
    <property type="entry name" value="DADACBPTASE1"/>
</dbReference>
<dbReference type="Proteomes" id="UP000003250">
    <property type="component" value="Unassembled WGS sequence"/>
</dbReference>
<dbReference type="SUPFAM" id="SSF69189">
    <property type="entry name" value="Penicillin-binding protein associated domain"/>
    <property type="match status" value="1"/>
</dbReference>
<organism evidence="17 18">
    <name type="scientific">Mesorhizobium alhagi CCNWXJ12-2</name>
    <dbReference type="NCBI Taxonomy" id="1107882"/>
    <lineage>
        <taxon>Bacteria</taxon>
        <taxon>Pseudomonadati</taxon>
        <taxon>Pseudomonadota</taxon>
        <taxon>Alphaproteobacteria</taxon>
        <taxon>Hyphomicrobiales</taxon>
        <taxon>Phyllobacteriaceae</taxon>
        <taxon>Allomesorhizobium</taxon>
    </lineage>
</organism>
<feature type="binding site" evidence="14">
    <location>
        <position position="229"/>
    </location>
    <ligand>
        <name>substrate</name>
    </ligand>
</feature>
<dbReference type="InterPro" id="IPR037167">
    <property type="entry name" value="Peptidase_S11_C_sf"/>
</dbReference>
<evidence type="ECO:0000256" key="2">
    <source>
        <dbReference type="ARBA" id="ARBA00004752"/>
    </source>
</evidence>
<dbReference type="InterPro" id="IPR001967">
    <property type="entry name" value="Peptidase_S11_N"/>
</dbReference>
<comment type="catalytic activity">
    <reaction evidence="12">
        <text>Preferential cleavage: (Ac)2-L-Lys-D-Ala-|-D-Ala. Also transpeptidation of peptidyl-alanyl moieties that are N-acyl substituents of D-alanine.</text>
        <dbReference type="EC" id="3.4.16.4"/>
    </reaction>
</comment>
<evidence type="ECO:0000256" key="5">
    <source>
        <dbReference type="ARBA" id="ARBA00022645"/>
    </source>
</evidence>
<evidence type="ECO:0000256" key="9">
    <source>
        <dbReference type="ARBA" id="ARBA00022960"/>
    </source>
</evidence>
<dbReference type="EC" id="3.4.16.4" evidence="4"/>
<evidence type="ECO:0000256" key="3">
    <source>
        <dbReference type="ARBA" id="ARBA00007164"/>
    </source>
</evidence>
<keyword evidence="5 17" id="KW-0121">Carboxypeptidase</keyword>
<dbReference type="GO" id="GO:0008360">
    <property type="term" value="P:regulation of cell shape"/>
    <property type="evidence" value="ECO:0007669"/>
    <property type="project" value="UniProtKB-KW"/>
</dbReference>
<comment type="similarity">
    <text evidence="3 15">Belongs to the peptidase S11 family.</text>
</comment>
<evidence type="ECO:0000256" key="12">
    <source>
        <dbReference type="ARBA" id="ARBA00034000"/>
    </source>
</evidence>
<feature type="domain" description="Peptidase S11 D-Ala-D-Ala carboxypeptidase A C-terminal" evidence="16">
    <location>
        <begin position="279"/>
        <end position="369"/>
    </location>
</feature>
<dbReference type="PATRIC" id="fig|1107882.3.peg.4127"/>
<dbReference type="SMART" id="SM00936">
    <property type="entry name" value="PBP5_C"/>
    <property type="match status" value="1"/>
</dbReference>
<dbReference type="UniPathway" id="UPA00219"/>
<dbReference type="GO" id="GO:0009252">
    <property type="term" value="P:peptidoglycan biosynthetic process"/>
    <property type="evidence" value="ECO:0007669"/>
    <property type="project" value="UniProtKB-UniPathway"/>
</dbReference>
<keyword evidence="6" id="KW-0645">Protease</keyword>
<feature type="active site" evidence="13">
    <location>
        <position position="127"/>
    </location>
</feature>
<dbReference type="EMBL" id="AHAM01000173">
    <property type="protein sequence ID" value="EHK55235.1"/>
    <property type="molecule type" value="Genomic_DNA"/>
</dbReference>
<dbReference type="GO" id="GO:0009002">
    <property type="term" value="F:serine-type D-Ala-D-Ala carboxypeptidase activity"/>
    <property type="evidence" value="ECO:0007669"/>
    <property type="project" value="UniProtKB-EC"/>
</dbReference>
<evidence type="ECO:0000256" key="4">
    <source>
        <dbReference type="ARBA" id="ARBA00012448"/>
    </source>
</evidence>
<keyword evidence="10" id="KW-0573">Peptidoglycan synthesis</keyword>
<name>H0HVL8_9HYPH</name>
<dbReference type="InterPro" id="IPR015956">
    <property type="entry name" value="Peniciliin-bd_prot_C_sf"/>
</dbReference>
<proteinExistence type="inferred from homology"/>
<gene>
    <name evidence="17" type="ORF">MAXJ12_21125</name>
</gene>
<dbReference type="Pfam" id="PF00768">
    <property type="entry name" value="Peptidase_S11"/>
    <property type="match status" value="1"/>
</dbReference>
<dbReference type="InterPro" id="IPR018044">
    <property type="entry name" value="Peptidase_S11"/>
</dbReference>
<evidence type="ECO:0000256" key="10">
    <source>
        <dbReference type="ARBA" id="ARBA00022984"/>
    </source>
</evidence>
<comment type="pathway">
    <text evidence="2">Cell wall biogenesis; peptidoglycan biosynthesis.</text>
</comment>
<evidence type="ECO:0000256" key="11">
    <source>
        <dbReference type="ARBA" id="ARBA00023316"/>
    </source>
</evidence>
<accession>H0HVL8</accession>
<evidence type="ECO:0000256" key="8">
    <source>
        <dbReference type="ARBA" id="ARBA00022801"/>
    </source>
</evidence>
<dbReference type="GO" id="GO:0071555">
    <property type="term" value="P:cell wall organization"/>
    <property type="evidence" value="ECO:0007669"/>
    <property type="project" value="UniProtKB-KW"/>
</dbReference>
<dbReference type="Gene3D" id="3.40.710.10">
    <property type="entry name" value="DD-peptidase/beta-lactamase superfamily"/>
    <property type="match status" value="1"/>
</dbReference>